<dbReference type="GO" id="GO:0000139">
    <property type="term" value="C:Golgi membrane"/>
    <property type="evidence" value="ECO:0007669"/>
    <property type="project" value="UniProtKB-SubCell"/>
</dbReference>
<dbReference type="GO" id="GO:0016051">
    <property type="term" value="P:carbohydrate biosynthetic process"/>
    <property type="evidence" value="ECO:0007669"/>
    <property type="project" value="InterPro"/>
</dbReference>
<evidence type="ECO:0000256" key="5">
    <source>
        <dbReference type="ARBA" id="ARBA00022989"/>
    </source>
</evidence>
<reference evidence="10 12" key="2">
    <citation type="journal article" date="2013" name="Nature">
        <title>Insights into bilaterian evolution from three spiralian genomes.</title>
        <authorList>
            <person name="Simakov O."/>
            <person name="Marletaz F."/>
            <person name="Cho S.J."/>
            <person name="Edsinger-Gonzales E."/>
            <person name="Havlak P."/>
            <person name="Hellsten U."/>
            <person name="Kuo D.H."/>
            <person name="Larsson T."/>
            <person name="Lv J."/>
            <person name="Arendt D."/>
            <person name="Savage R."/>
            <person name="Osoegawa K."/>
            <person name="de Jong P."/>
            <person name="Grimwood J."/>
            <person name="Chapman J.A."/>
            <person name="Shapiro H."/>
            <person name="Aerts A."/>
            <person name="Otillar R.P."/>
            <person name="Terry A.Y."/>
            <person name="Boore J.L."/>
            <person name="Grigoriev I.V."/>
            <person name="Lindberg D.R."/>
            <person name="Seaver E.C."/>
            <person name="Weisblat D.A."/>
            <person name="Putnam N.H."/>
            <person name="Rokhsar D.S."/>
        </authorList>
    </citation>
    <scope>NUCLEOTIDE SEQUENCE</scope>
    <source>
        <strain evidence="10 12">I ESC-2004</strain>
    </source>
</reference>
<dbReference type="OMA" id="KYWNKAM"/>
<evidence type="ECO:0000313" key="11">
    <source>
        <dbReference type="EnsemblMetazoa" id="CapteP102112"/>
    </source>
</evidence>
<dbReference type="PANTHER" id="PTHR12137:SF54">
    <property type="entry name" value="CARBOHYDRATE SULFOTRANSFERASE"/>
    <property type="match status" value="1"/>
</dbReference>
<name>R7USZ6_CAPTE</name>
<dbReference type="HOGENOM" id="CLU_043398_3_1_1"/>
<reference evidence="11" key="3">
    <citation type="submission" date="2015-06" db="UniProtKB">
        <authorList>
            <consortium name="EnsemblMetazoa"/>
        </authorList>
    </citation>
    <scope>IDENTIFICATION</scope>
</reference>
<dbReference type="Pfam" id="PF03567">
    <property type="entry name" value="Sulfotransfer_2"/>
    <property type="match status" value="1"/>
</dbReference>
<dbReference type="EMBL" id="KB298361">
    <property type="protein sequence ID" value="ELU09288.1"/>
    <property type="molecule type" value="Genomic_DNA"/>
</dbReference>
<keyword evidence="8 9" id="KW-0325">Glycoprotein</keyword>
<dbReference type="PANTHER" id="PTHR12137">
    <property type="entry name" value="CARBOHYDRATE SULFOTRANSFERASE"/>
    <property type="match status" value="1"/>
</dbReference>
<keyword evidence="3 9" id="KW-0808">Transferase</keyword>
<keyword evidence="7" id="KW-0472">Membrane</keyword>
<keyword evidence="9" id="KW-0735">Signal-anchor</keyword>
<dbReference type="OrthoDB" id="6380564at2759"/>
<evidence type="ECO:0000256" key="7">
    <source>
        <dbReference type="ARBA" id="ARBA00023136"/>
    </source>
</evidence>
<dbReference type="GO" id="GO:0008146">
    <property type="term" value="F:sulfotransferase activity"/>
    <property type="evidence" value="ECO:0007669"/>
    <property type="project" value="InterPro"/>
</dbReference>
<keyword evidence="5" id="KW-1133">Transmembrane helix</keyword>
<evidence type="ECO:0000256" key="3">
    <source>
        <dbReference type="ARBA" id="ARBA00022679"/>
    </source>
</evidence>
<comment type="similarity">
    <text evidence="2 9">Belongs to the sulfotransferase 2 family.</text>
</comment>
<keyword evidence="6 9" id="KW-0333">Golgi apparatus</keyword>
<gene>
    <name evidence="10" type="ORF">CAPTEDRAFT_102112</name>
</gene>
<dbReference type="EC" id="2.8.2.-" evidence="9"/>
<protein>
    <recommendedName>
        <fullName evidence="9">Carbohydrate sulfotransferase</fullName>
        <ecNumber evidence="9">2.8.2.-</ecNumber>
    </recommendedName>
</protein>
<dbReference type="InterPro" id="IPR027417">
    <property type="entry name" value="P-loop_NTPase"/>
</dbReference>
<sequence>MNLIAVDKYKLLFCVIPKSGASSWKYLLMKLSSNSTEIKGGAHDPEVLNSHKITSMKKGDTVWDVAKRYKDYHKVISVRHPLDRIISAYRDKMLDHPERPMSRSPIKTMLKRRKSAKITIDDPRFANIPTWEEFVWFVTHTPARDPHWRKYYDLCHPCVIEYDSIAKMETLESDVEHVLDQIGAPAITIGHTNESKGKNLNKTSTDYLKDINTTGSMDVLWNHFSKDADIFGYSFSPENLKTICEIKDSEGRCC</sequence>
<keyword evidence="4" id="KW-0812">Transmembrane</keyword>
<evidence type="ECO:0000256" key="1">
    <source>
        <dbReference type="ARBA" id="ARBA00004323"/>
    </source>
</evidence>
<proteinExistence type="inferred from homology"/>
<dbReference type="InterPro" id="IPR018011">
    <property type="entry name" value="Carb_sulfotrans_8-10"/>
</dbReference>
<organism evidence="10">
    <name type="scientific">Capitella teleta</name>
    <name type="common">Polychaete worm</name>
    <dbReference type="NCBI Taxonomy" id="283909"/>
    <lineage>
        <taxon>Eukaryota</taxon>
        <taxon>Metazoa</taxon>
        <taxon>Spiralia</taxon>
        <taxon>Lophotrochozoa</taxon>
        <taxon>Annelida</taxon>
        <taxon>Polychaeta</taxon>
        <taxon>Sedentaria</taxon>
        <taxon>Scolecida</taxon>
        <taxon>Capitellidae</taxon>
        <taxon>Capitella</taxon>
    </lineage>
</organism>
<reference evidence="12" key="1">
    <citation type="submission" date="2012-12" db="EMBL/GenBank/DDBJ databases">
        <authorList>
            <person name="Hellsten U."/>
            <person name="Grimwood J."/>
            <person name="Chapman J.A."/>
            <person name="Shapiro H."/>
            <person name="Aerts A."/>
            <person name="Otillar R.P."/>
            <person name="Terry A.Y."/>
            <person name="Boore J.L."/>
            <person name="Simakov O."/>
            <person name="Marletaz F."/>
            <person name="Cho S.-J."/>
            <person name="Edsinger-Gonzales E."/>
            <person name="Havlak P."/>
            <person name="Kuo D.-H."/>
            <person name="Larsson T."/>
            <person name="Lv J."/>
            <person name="Arendt D."/>
            <person name="Savage R."/>
            <person name="Osoegawa K."/>
            <person name="de Jong P."/>
            <person name="Lindberg D.R."/>
            <person name="Seaver E.C."/>
            <person name="Weisblat D.A."/>
            <person name="Putnam N.H."/>
            <person name="Grigoriev I.V."/>
            <person name="Rokhsar D.S."/>
        </authorList>
    </citation>
    <scope>NUCLEOTIDE SEQUENCE</scope>
    <source>
        <strain evidence="12">I ESC-2004</strain>
    </source>
</reference>
<dbReference type="AlphaFoldDB" id="R7USZ6"/>
<evidence type="ECO:0000313" key="10">
    <source>
        <dbReference type="EMBL" id="ELU09288.1"/>
    </source>
</evidence>
<dbReference type="STRING" id="283909.R7USZ6"/>
<evidence type="ECO:0000256" key="8">
    <source>
        <dbReference type="ARBA" id="ARBA00023180"/>
    </source>
</evidence>
<accession>R7USZ6</accession>
<evidence type="ECO:0000256" key="4">
    <source>
        <dbReference type="ARBA" id="ARBA00022692"/>
    </source>
</evidence>
<dbReference type="InterPro" id="IPR005331">
    <property type="entry name" value="Sulfotransferase"/>
</dbReference>
<comment type="subcellular location">
    <subcellularLocation>
        <location evidence="1 9">Golgi apparatus membrane</location>
        <topology evidence="1 9">Single-pass type II membrane protein</topology>
    </subcellularLocation>
</comment>
<keyword evidence="12" id="KW-1185">Reference proteome</keyword>
<evidence type="ECO:0000313" key="12">
    <source>
        <dbReference type="Proteomes" id="UP000014760"/>
    </source>
</evidence>
<evidence type="ECO:0000256" key="6">
    <source>
        <dbReference type="ARBA" id="ARBA00023034"/>
    </source>
</evidence>
<evidence type="ECO:0000256" key="2">
    <source>
        <dbReference type="ARBA" id="ARBA00006339"/>
    </source>
</evidence>
<keyword evidence="9" id="KW-0119">Carbohydrate metabolism</keyword>
<dbReference type="Proteomes" id="UP000014760">
    <property type="component" value="Unassembled WGS sequence"/>
</dbReference>
<evidence type="ECO:0000256" key="9">
    <source>
        <dbReference type="RuleBase" id="RU364020"/>
    </source>
</evidence>
<dbReference type="Gene3D" id="3.40.50.300">
    <property type="entry name" value="P-loop containing nucleotide triphosphate hydrolases"/>
    <property type="match status" value="1"/>
</dbReference>
<dbReference type="EnsemblMetazoa" id="CapteT102112">
    <property type="protein sequence ID" value="CapteP102112"/>
    <property type="gene ID" value="CapteG102112"/>
</dbReference>
<dbReference type="EMBL" id="AMQN01006435">
    <property type="status" value="NOT_ANNOTATED_CDS"/>
    <property type="molecule type" value="Genomic_DNA"/>
</dbReference>